<evidence type="ECO:0008006" key="4">
    <source>
        <dbReference type="Google" id="ProtNLM"/>
    </source>
</evidence>
<keyword evidence="1" id="KW-0812">Transmembrane</keyword>
<feature type="transmembrane region" description="Helical" evidence="1">
    <location>
        <begin position="121"/>
        <end position="145"/>
    </location>
</feature>
<dbReference type="AlphaFoldDB" id="A0A9P0HK85"/>
<evidence type="ECO:0000313" key="2">
    <source>
        <dbReference type="EMBL" id="CAH1403011.1"/>
    </source>
</evidence>
<dbReference type="OrthoDB" id="10652874at2759"/>
<dbReference type="Proteomes" id="UP001152798">
    <property type="component" value="Chromosome 5"/>
</dbReference>
<proteinExistence type="predicted"/>
<name>A0A9P0HK85_NEZVI</name>
<organism evidence="2 3">
    <name type="scientific">Nezara viridula</name>
    <name type="common">Southern green stink bug</name>
    <name type="synonym">Cimex viridulus</name>
    <dbReference type="NCBI Taxonomy" id="85310"/>
    <lineage>
        <taxon>Eukaryota</taxon>
        <taxon>Metazoa</taxon>
        <taxon>Ecdysozoa</taxon>
        <taxon>Arthropoda</taxon>
        <taxon>Hexapoda</taxon>
        <taxon>Insecta</taxon>
        <taxon>Pterygota</taxon>
        <taxon>Neoptera</taxon>
        <taxon>Paraneoptera</taxon>
        <taxon>Hemiptera</taxon>
        <taxon>Heteroptera</taxon>
        <taxon>Panheteroptera</taxon>
        <taxon>Pentatomomorpha</taxon>
        <taxon>Pentatomoidea</taxon>
        <taxon>Pentatomidae</taxon>
        <taxon>Pentatominae</taxon>
        <taxon>Nezara</taxon>
    </lineage>
</organism>
<evidence type="ECO:0000313" key="3">
    <source>
        <dbReference type="Proteomes" id="UP001152798"/>
    </source>
</evidence>
<evidence type="ECO:0000256" key="1">
    <source>
        <dbReference type="SAM" id="Phobius"/>
    </source>
</evidence>
<keyword evidence="1" id="KW-1133">Transmembrane helix</keyword>
<protein>
    <recommendedName>
        <fullName evidence="4">Gustatory receptor</fullName>
    </recommendedName>
</protein>
<sequence>MPLAAKSFRRQRTFLRSLRTALNMAATLGVVPYSLRGHDVVFGHLILVRHSSLSTMMMFVSFQYVNFYFFAEENLILFFLGYIHHYLDLLVRRTSSREAVLIQLCSIHDRLADVIAGIQQLYGLTALFIAISSFCFINCNFFFLMKKPNKPAALVCFGWIIHSFILIYRISNRCKQIKEKVNIHNFSIYV</sequence>
<gene>
    <name evidence="2" type="ORF">NEZAVI_LOCUS11689</name>
</gene>
<feature type="transmembrane region" description="Helical" evidence="1">
    <location>
        <begin position="151"/>
        <end position="170"/>
    </location>
</feature>
<keyword evidence="1" id="KW-0472">Membrane</keyword>
<accession>A0A9P0HK85</accession>
<reference evidence="2" key="1">
    <citation type="submission" date="2022-01" db="EMBL/GenBank/DDBJ databases">
        <authorList>
            <person name="King R."/>
        </authorList>
    </citation>
    <scope>NUCLEOTIDE SEQUENCE</scope>
</reference>
<dbReference type="EMBL" id="OV725081">
    <property type="protein sequence ID" value="CAH1403011.1"/>
    <property type="molecule type" value="Genomic_DNA"/>
</dbReference>
<keyword evidence="3" id="KW-1185">Reference proteome</keyword>
<feature type="transmembrane region" description="Helical" evidence="1">
    <location>
        <begin position="67"/>
        <end position="87"/>
    </location>
</feature>